<keyword evidence="7 17" id="KW-0812">Transmembrane</keyword>
<evidence type="ECO:0000256" key="10">
    <source>
        <dbReference type="ARBA" id="ARBA00022786"/>
    </source>
</evidence>
<gene>
    <name evidence="19" type="ORF">MGG_09205</name>
</gene>
<feature type="transmembrane region" description="Helical" evidence="17">
    <location>
        <begin position="98"/>
        <end position="118"/>
    </location>
</feature>
<dbReference type="PANTHER" id="PTHR22763:SF184">
    <property type="entry name" value="E3 UBIQUITIN-PROTEIN LIGASE SYNOVIOLIN"/>
    <property type="match status" value="1"/>
</dbReference>
<dbReference type="HOGENOM" id="CLU_009169_1_1_1"/>
<dbReference type="PANTHER" id="PTHR22763">
    <property type="entry name" value="RING ZINC FINGER PROTEIN"/>
    <property type="match status" value="1"/>
</dbReference>
<evidence type="ECO:0000259" key="18">
    <source>
        <dbReference type="PROSITE" id="PS50089"/>
    </source>
</evidence>
<dbReference type="InterPro" id="IPR024766">
    <property type="entry name" value="Znf_RING_H2"/>
</dbReference>
<feature type="transmembrane region" description="Helical" evidence="17">
    <location>
        <begin position="138"/>
        <end position="159"/>
    </location>
</feature>
<keyword evidence="13 17" id="KW-1133">Transmembrane helix</keyword>
<comment type="catalytic activity">
    <reaction evidence="1">
        <text>S-ubiquitinyl-[E2 ubiquitin-conjugating enzyme]-L-cysteine + [acceptor protein]-L-lysine = [E2 ubiquitin-conjugating enzyme]-L-cysteine + N(6)-ubiquitinyl-[acceptor protein]-L-lysine.</text>
        <dbReference type="EC" id="2.3.2.27"/>
    </reaction>
</comment>
<evidence type="ECO:0000256" key="16">
    <source>
        <dbReference type="SAM" id="MobiDB-lite"/>
    </source>
</evidence>
<evidence type="ECO:0000256" key="8">
    <source>
        <dbReference type="ARBA" id="ARBA00022723"/>
    </source>
</evidence>
<evidence type="ECO:0000256" key="15">
    <source>
        <dbReference type="PROSITE-ProRule" id="PRU00175"/>
    </source>
</evidence>
<evidence type="ECO:0000256" key="4">
    <source>
        <dbReference type="ARBA" id="ARBA00010089"/>
    </source>
</evidence>
<feature type="region of interest" description="Disordered" evidence="16">
    <location>
        <begin position="403"/>
        <end position="448"/>
    </location>
</feature>
<protein>
    <recommendedName>
        <fullName evidence="5">RING-type E3 ubiquitin transferase</fullName>
        <ecNumber evidence="5">2.3.2.27</ecNumber>
    </recommendedName>
</protein>
<evidence type="ECO:0000313" key="19">
    <source>
        <dbReference type="EMBL" id="EHA57208.1"/>
    </source>
</evidence>
<feature type="domain" description="RING-type" evidence="18">
    <location>
        <begin position="343"/>
        <end position="394"/>
    </location>
</feature>
<dbReference type="SMART" id="SM00184">
    <property type="entry name" value="RING"/>
    <property type="match status" value="1"/>
</dbReference>
<evidence type="ECO:0000256" key="1">
    <source>
        <dbReference type="ARBA" id="ARBA00000900"/>
    </source>
</evidence>
<name>G4MPR1_PYRO7</name>
<dbReference type="InterPro" id="IPR058051">
    <property type="entry name" value="Znf_RING_synoviolin"/>
</dbReference>
<keyword evidence="9 15" id="KW-0863">Zinc-finger</keyword>
<keyword evidence="8" id="KW-0479">Metal-binding</keyword>
<reference key="2">
    <citation type="submission" date="2011-05" db="EMBL/GenBank/DDBJ databases">
        <title>The Genome Sequence of Magnaporthe oryzae 70-15.</title>
        <authorList>
            <consortium name="The Broad Institute Genome Sequencing Platform"/>
            <person name="Ma L.-J."/>
            <person name="Dead R."/>
            <person name="Young S.K."/>
            <person name="Zeng Q."/>
            <person name="Gargeya S."/>
            <person name="Fitzgerald M."/>
            <person name="Haas B."/>
            <person name="Abouelleil A."/>
            <person name="Alvarado L."/>
            <person name="Arachchi H.M."/>
            <person name="Berlin A."/>
            <person name="Brown A."/>
            <person name="Chapman S.B."/>
            <person name="Chen Z."/>
            <person name="Dunbar C."/>
            <person name="Freedman E."/>
            <person name="Gearin G."/>
            <person name="Gellesch M."/>
            <person name="Goldberg J."/>
            <person name="Griggs A."/>
            <person name="Gujja S."/>
            <person name="Heiman D."/>
            <person name="Howarth C."/>
            <person name="Larson L."/>
            <person name="Lui A."/>
            <person name="MacDonald P.J.P."/>
            <person name="Mehta T."/>
            <person name="Montmayeur A."/>
            <person name="Murphy C."/>
            <person name="Neiman D."/>
            <person name="Pearson M."/>
            <person name="Priest M."/>
            <person name="Roberts A."/>
            <person name="Saif S."/>
            <person name="Shea T."/>
            <person name="Shenoy N."/>
            <person name="Sisk P."/>
            <person name="Stolte C."/>
            <person name="Sykes S."/>
            <person name="Yandava C."/>
            <person name="Wortman J."/>
            <person name="Nusbaum C."/>
            <person name="Birren B."/>
        </authorList>
    </citation>
    <scope>NUCLEOTIDE SEQUENCE</scope>
    <source>
        <strain>70-15</strain>
    </source>
</reference>
<evidence type="ECO:0000256" key="9">
    <source>
        <dbReference type="ARBA" id="ARBA00022771"/>
    </source>
</evidence>
<dbReference type="InParanoid" id="G4MPR1"/>
<dbReference type="VEuPathDB" id="FungiDB:MGG_09205"/>
<keyword evidence="10" id="KW-0833">Ubl conjugation pathway</keyword>
<feature type="transmembrane region" description="Helical" evidence="17">
    <location>
        <begin position="40"/>
        <end position="60"/>
    </location>
</feature>
<dbReference type="EC" id="2.3.2.27" evidence="5"/>
<dbReference type="GO" id="GO:0036503">
    <property type="term" value="P:ERAD pathway"/>
    <property type="evidence" value="ECO:0007669"/>
    <property type="project" value="TreeGrafter"/>
</dbReference>
<evidence type="ECO:0000256" key="2">
    <source>
        <dbReference type="ARBA" id="ARBA00004477"/>
    </source>
</evidence>
<evidence type="ECO:0000256" key="13">
    <source>
        <dbReference type="ARBA" id="ARBA00022989"/>
    </source>
</evidence>
<dbReference type="InterPro" id="IPR013083">
    <property type="entry name" value="Znf_RING/FYVE/PHD"/>
</dbReference>
<proteinExistence type="inferred from homology"/>
<feature type="transmembrane region" description="Helical" evidence="17">
    <location>
        <begin position="278"/>
        <end position="298"/>
    </location>
</feature>
<dbReference type="InterPro" id="IPR057992">
    <property type="entry name" value="TPR_SYVN1_N"/>
</dbReference>
<feature type="compositionally biased region" description="Basic and acidic residues" evidence="16">
    <location>
        <begin position="762"/>
        <end position="774"/>
    </location>
</feature>
<feature type="compositionally biased region" description="Polar residues" evidence="16">
    <location>
        <begin position="587"/>
        <end position="617"/>
    </location>
</feature>
<keyword evidence="11" id="KW-0256">Endoplasmic reticulum</keyword>
<dbReference type="RefSeq" id="XP_003709820.1">
    <property type="nucleotide sequence ID" value="XM_003709772.1"/>
</dbReference>
<accession>G4MPR1</accession>
<feature type="compositionally biased region" description="Basic and acidic residues" evidence="16">
    <location>
        <begin position="801"/>
        <end position="812"/>
    </location>
</feature>
<sequence>MRLAWYAGASTALAGGVVFSAFNQRANFYSAMVHLSQSNLSIMILLNIVMFVYISFIYGLQRLCYGQLRPVEIEQLYEKAWFAVTETCLAMTIFREEIGAFFIVMFTALLTGKVWGWIGDGRVEVLEQQPPANPRLFHARLSISLVVSVIYDIWLLQYATRTVIQQARPNMTVMFLFEFAILLVCSVQTGLRYIVSLTEQSILKTQTRQGLEARRRQIREQRADILRRRESGEATEEEMNEPLPDENDVEEMDIEVPGWEAKGHWILVLDLCADFLKLGIYGAFFALILIFYGLPIHIMRDLFMTTRSFVKRLGALLRYRQAIKDLNRYPDATEEDLNRENTCIICREEMHPWNANDAARIERTRPKKLPCGHILHFGCLKSWLERQQVCPTCRRSVVIGAPEPGRRDANPPPFRAAGVVPGNPANLAPQPPAGNVPNNHQQPQQPNRPNVRMFDLGPIRLGFARGGAQDLQEMAQMMGVPAPPIPENNQAAVQNPVLPLQPGIVAPSNVEAIQAQLRAIEERIQTEAFSIRFAQQEAQVLRLLLQQLEMIRHAQAINLAGGQDAVGPQSFASGSGAQPQQAQHQSTVPDSQTSNHGQQPGATDSSSNPGAATTISQAPLGGLQQGGPSVHNLPPAVQSLSPVAGAGSVGLSHHTVAPNTTPIPAGSSDLPEGLVLPPGWSLLPLKRADGMPPAAPEIQRTGETTRAALAISEASTQSQSVPESKPAPTESTPEAGGSGTVTASQDQGDEEDGDTSSSEESEQSHDDGPTDSRDAMPSWGGSAQLFGDSGVGGNRQQQSRPADDKGKGRAVEVEDEDD</sequence>
<comment type="pathway">
    <text evidence="3">Protein modification; protein ubiquitination.</text>
</comment>
<comment type="similarity">
    <text evidence="4">Belongs to the HRD1 family.</text>
</comment>
<keyword evidence="6" id="KW-0808">Transferase</keyword>
<evidence type="ECO:0000256" key="7">
    <source>
        <dbReference type="ARBA" id="ARBA00022692"/>
    </source>
</evidence>
<dbReference type="Proteomes" id="UP000009058">
    <property type="component" value="Chromosome 1"/>
</dbReference>
<evidence type="ECO:0000313" key="20">
    <source>
        <dbReference type="Proteomes" id="UP000009058"/>
    </source>
</evidence>
<evidence type="ECO:0000256" key="6">
    <source>
        <dbReference type="ARBA" id="ARBA00022679"/>
    </source>
</evidence>
<reference evidence="19 20" key="1">
    <citation type="journal article" date="2005" name="Nature">
        <title>The genome sequence of the rice blast fungus Magnaporthe grisea.</title>
        <authorList>
            <person name="Dean R.A."/>
            <person name="Talbot N.J."/>
            <person name="Ebbole D.J."/>
            <person name="Farman M.L."/>
            <person name="Mitchell T.K."/>
            <person name="Orbach M.J."/>
            <person name="Thon M."/>
            <person name="Kulkarni R."/>
            <person name="Xu J.R."/>
            <person name="Pan H."/>
            <person name="Read N.D."/>
            <person name="Lee Y.H."/>
            <person name="Carbone I."/>
            <person name="Brown D."/>
            <person name="Oh Y.Y."/>
            <person name="Donofrio N."/>
            <person name="Jeong J.S."/>
            <person name="Soanes D.M."/>
            <person name="Djonovic S."/>
            <person name="Kolomiets E."/>
            <person name="Rehmeyer C."/>
            <person name="Li W."/>
            <person name="Harding M."/>
            <person name="Kim S."/>
            <person name="Lebrun M.H."/>
            <person name="Bohnert H."/>
            <person name="Coughlan S."/>
            <person name="Butler J."/>
            <person name="Calvo S."/>
            <person name="Ma L.J."/>
            <person name="Nicol R."/>
            <person name="Purcell S."/>
            <person name="Nusbaum C."/>
            <person name="Galagan J.E."/>
            <person name="Birren B.W."/>
        </authorList>
    </citation>
    <scope>NUCLEOTIDE SEQUENCE [LARGE SCALE GENOMIC DNA]</scope>
    <source>
        <strain evidence="20">70-15 / ATCC MYA-4617 / FGSC 8958</strain>
    </source>
</reference>
<dbReference type="OMA" id="HILHFAC"/>
<dbReference type="STRING" id="242507.G4MPR1"/>
<dbReference type="PROSITE" id="PS50089">
    <property type="entry name" value="ZF_RING_2"/>
    <property type="match status" value="1"/>
</dbReference>
<organism evidence="19 20">
    <name type="scientific">Pyricularia oryzae (strain 70-15 / ATCC MYA-4617 / FGSC 8958)</name>
    <name type="common">Rice blast fungus</name>
    <name type="synonym">Magnaporthe oryzae</name>
    <dbReference type="NCBI Taxonomy" id="242507"/>
    <lineage>
        <taxon>Eukaryota</taxon>
        <taxon>Fungi</taxon>
        <taxon>Dikarya</taxon>
        <taxon>Ascomycota</taxon>
        <taxon>Pezizomycotina</taxon>
        <taxon>Sordariomycetes</taxon>
        <taxon>Sordariomycetidae</taxon>
        <taxon>Magnaporthales</taxon>
        <taxon>Pyriculariaceae</taxon>
        <taxon>Pyricularia</taxon>
    </lineage>
</organism>
<evidence type="ECO:0000256" key="5">
    <source>
        <dbReference type="ARBA" id="ARBA00012483"/>
    </source>
</evidence>
<dbReference type="UniPathway" id="UPA00143"/>
<dbReference type="eggNOG" id="KOG0802">
    <property type="taxonomic scope" value="Eukaryota"/>
</dbReference>
<feature type="compositionally biased region" description="Low complexity" evidence="16">
    <location>
        <begin position="619"/>
        <end position="628"/>
    </location>
</feature>
<dbReference type="Gene3D" id="3.30.40.10">
    <property type="entry name" value="Zinc/RING finger domain, C3HC4 (zinc finger)"/>
    <property type="match status" value="1"/>
</dbReference>
<dbReference type="KEGG" id="mgr:MGG_09205"/>
<dbReference type="CDD" id="cd16479">
    <property type="entry name" value="RING-H2_synoviolin"/>
    <property type="match status" value="1"/>
</dbReference>
<keyword evidence="20" id="KW-1185">Reference proteome</keyword>
<comment type="subcellular location">
    <subcellularLocation>
        <location evidence="2">Endoplasmic reticulum membrane</location>
        <topology evidence="2">Multi-pass membrane protein</topology>
    </subcellularLocation>
</comment>
<feature type="transmembrane region" description="Helical" evidence="17">
    <location>
        <begin position="171"/>
        <end position="195"/>
    </location>
</feature>
<keyword evidence="12" id="KW-0862">Zinc</keyword>
<feature type="compositionally biased region" description="Acidic residues" evidence="16">
    <location>
        <begin position="747"/>
        <end position="761"/>
    </location>
</feature>
<feature type="compositionally biased region" description="Low complexity" evidence="16">
    <location>
        <begin position="569"/>
        <end position="586"/>
    </location>
</feature>
<dbReference type="Pfam" id="PF12678">
    <property type="entry name" value="zf-rbx1"/>
    <property type="match status" value="1"/>
</dbReference>
<dbReference type="AlphaFoldDB" id="G4MPR1"/>
<dbReference type="GO" id="GO:0005789">
    <property type="term" value="C:endoplasmic reticulum membrane"/>
    <property type="evidence" value="ECO:0007669"/>
    <property type="project" value="UniProtKB-SubCell"/>
</dbReference>
<dbReference type="InterPro" id="IPR001841">
    <property type="entry name" value="Znf_RING"/>
</dbReference>
<evidence type="ECO:0000256" key="12">
    <source>
        <dbReference type="ARBA" id="ARBA00022833"/>
    </source>
</evidence>
<evidence type="ECO:0000256" key="17">
    <source>
        <dbReference type="SAM" id="Phobius"/>
    </source>
</evidence>
<keyword evidence="14 17" id="KW-0472">Membrane</keyword>
<feature type="compositionally biased region" description="Polar residues" evidence="16">
    <location>
        <begin position="713"/>
        <end position="722"/>
    </location>
</feature>
<dbReference type="OrthoDB" id="7759664at2759"/>
<feature type="region of interest" description="Disordered" evidence="16">
    <location>
        <begin position="568"/>
        <end position="670"/>
    </location>
</feature>
<dbReference type="GO" id="GO:0008270">
    <property type="term" value="F:zinc ion binding"/>
    <property type="evidence" value="ECO:0007669"/>
    <property type="project" value="UniProtKB-KW"/>
</dbReference>
<dbReference type="GeneID" id="2680288"/>
<dbReference type="EMBL" id="CM001231">
    <property type="protein sequence ID" value="EHA57208.1"/>
    <property type="molecule type" value="Genomic_DNA"/>
</dbReference>
<dbReference type="InterPro" id="IPR050731">
    <property type="entry name" value="HRD1_E3_ubiq-ligases"/>
</dbReference>
<feature type="region of interest" description="Disordered" evidence="16">
    <location>
        <begin position="712"/>
        <end position="818"/>
    </location>
</feature>
<dbReference type="Pfam" id="PF25563">
    <property type="entry name" value="TPR_SYVN1_N"/>
    <property type="match status" value="1"/>
</dbReference>
<feature type="compositionally biased region" description="Low complexity" evidence="16">
    <location>
        <begin position="437"/>
        <end position="448"/>
    </location>
</feature>
<evidence type="ECO:0000256" key="11">
    <source>
        <dbReference type="ARBA" id="ARBA00022824"/>
    </source>
</evidence>
<evidence type="ECO:0000256" key="14">
    <source>
        <dbReference type="ARBA" id="ARBA00023136"/>
    </source>
</evidence>
<dbReference type="GO" id="GO:0016567">
    <property type="term" value="P:protein ubiquitination"/>
    <property type="evidence" value="ECO:0007669"/>
    <property type="project" value="UniProtKB-UniPathway"/>
</dbReference>
<dbReference type="GO" id="GO:0061630">
    <property type="term" value="F:ubiquitin protein ligase activity"/>
    <property type="evidence" value="ECO:0007669"/>
    <property type="project" value="UniProtKB-EC"/>
</dbReference>
<evidence type="ECO:0000256" key="3">
    <source>
        <dbReference type="ARBA" id="ARBA00004906"/>
    </source>
</evidence>
<dbReference type="SUPFAM" id="SSF57850">
    <property type="entry name" value="RING/U-box"/>
    <property type="match status" value="1"/>
</dbReference>
<dbReference type="GO" id="GO:0043161">
    <property type="term" value="P:proteasome-mediated ubiquitin-dependent protein catabolic process"/>
    <property type="evidence" value="ECO:0007669"/>
    <property type="project" value="TreeGrafter"/>
</dbReference>